<comment type="caution">
    <text evidence="2">The sequence shown here is derived from an EMBL/GenBank/DDBJ whole genome shotgun (WGS) entry which is preliminary data.</text>
</comment>
<sequence>MPQKGYVNKIINEQLYDEDIFAILRAADEIIARGGRTLLAKILKGSREKKVLELGLNDCPSYGYYKLFSLEQIVNKIDWMIYNDFLEIQFSGKLPMIVFTERGWSIERARMAEELLQEWDAWLAQGKSDIDMSYLKDRNRGMILMFLDKIKQTGNLKYIQLLRLWEKIEYKKVKQEIRDTVCQLERSLH</sequence>
<dbReference type="EMBL" id="QPJD01000013">
    <property type="protein sequence ID" value="RCW43342.1"/>
    <property type="molecule type" value="Genomic_DNA"/>
</dbReference>
<gene>
    <name evidence="2" type="ORF">DFP97_11313</name>
</gene>
<dbReference type="SUPFAM" id="SSF46785">
    <property type="entry name" value="Winged helix' DNA-binding domain"/>
    <property type="match status" value="1"/>
</dbReference>
<dbReference type="OrthoDB" id="9814785at2"/>
<feature type="domain" description="RQC" evidence="1">
    <location>
        <begin position="19"/>
        <end position="111"/>
    </location>
</feature>
<dbReference type="InterPro" id="IPR036390">
    <property type="entry name" value="WH_DNA-bd_sf"/>
</dbReference>
<dbReference type="RefSeq" id="WP_114381935.1">
    <property type="nucleotide sequence ID" value="NZ_QPJD01000013.1"/>
</dbReference>
<reference evidence="2 3" key="1">
    <citation type="submission" date="2018-07" db="EMBL/GenBank/DDBJ databases">
        <title>Genomic Encyclopedia of Type Strains, Phase III (KMG-III): the genomes of soil and plant-associated and newly described type strains.</title>
        <authorList>
            <person name="Whitman W."/>
        </authorList>
    </citation>
    <scope>NUCLEOTIDE SEQUENCE [LARGE SCALE GENOMIC DNA]</scope>
    <source>
        <strain evidence="2 3">CECT 7506</strain>
    </source>
</reference>
<dbReference type="Proteomes" id="UP000252415">
    <property type="component" value="Unassembled WGS sequence"/>
</dbReference>
<protein>
    <submittedName>
        <fullName evidence="2">RQC domain-containing protein</fullName>
    </submittedName>
</protein>
<dbReference type="InterPro" id="IPR036388">
    <property type="entry name" value="WH-like_DNA-bd_sf"/>
</dbReference>
<dbReference type="NCBIfam" id="NF041107">
    <property type="entry name" value="RQC_minor_1"/>
    <property type="match status" value="1"/>
</dbReference>
<organism evidence="2 3">
    <name type="scientific">Paenibacillus prosopidis</name>
    <dbReference type="NCBI Taxonomy" id="630520"/>
    <lineage>
        <taxon>Bacteria</taxon>
        <taxon>Bacillati</taxon>
        <taxon>Bacillota</taxon>
        <taxon>Bacilli</taxon>
        <taxon>Bacillales</taxon>
        <taxon>Paenibacillaceae</taxon>
        <taxon>Paenibacillus</taxon>
    </lineage>
</organism>
<dbReference type="GO" id="GO:0006281">
    <property type="term" value="P:DNA repair"/>
    <property type="evidence" value="ECO:0007669"/>
    <property type="project" value="InterPro"/>
</dbReference>
<evidence type="ECO:0000313" key="3">
    <source>
        <dbReference type="Proteomes" id="UP000252415"/>
    </source>
</evidence>
<evidence type="ECO:0000313" key="2">
    <source>
        <dbReference type="EMBL" id="RCW43342.1"/>
    </source>
</evidence>
<dbReference type="GO" id="GO:0043138">
    <property type="term" value="F:3'-5' DNA helicase activity"/>
    <property type="evidence" value="ECO:0007669"/>
    <property type="project" value="InterPro"/>
</dbReference>
<name>A0A368VR57_9BACL</name>
<accession>A0A368VR57</accession>
<dbReference type="GO" id="GO:0006260">
    <property type="term" value="P:DNA replication"/>
    <property type="evidence" value="ECO:0007669"/>
    <property type="project" value="InterPro"/>
</dbReference>
<dbReference type="Pfam" id="PF09382">
    <property type="entry name" value="RQC"/>
    <property type="match status" value="1"/>
</dbReference>
<proteinExistence type="predicted"/>
<evidence type="ECO:0000259" key="1">
    <source>
        <dbReference type="Pfam" id="PF09382"/>
    </source>
</evidence>
<dbReference type="AlphaFoldDB" id="A0A368VR57"/>
<dbReference type="InterPro" id="IPR018982">
    <property type="entry name" value="RQC_domain"/>
</dbReference>
<keyword evidence="3" id="KW-1185">Reference proteome</keyword>
<dbReference type="Gene3D" id="1.10.10.10">
    <property type="entry name" value="Winged helix-like DNA-binding domain superfamily/Winged helix DNA-binding domain"/>
    <property type="match status" value="1"/>
</dbReference>